<evidence type="ECO:0000256" key="3">
    <source>
        <dbReference type="ARBA" id="ARBA00012438"/>
    </source>
</evidence>
<evidence type="ECO:0000313" key="19">
    <source>
        <dbReference type="Proteomes" id="UP000029859"/>
    </source>
</evidence>
<keyword evidence="6" id="KW-0808">Transferase</keyword>
<comment type="subcellular location">
    <subcellularLocation>
        <location evidence="2">Cell membrane</location>
        <topology evidence="2">Multi-pass membrane protein</topology>
    </subcellularLocation>
</comment>
<reference evidence="18 19" key="1">
    <citation type="submission" date="2014-09" db="EMBL/GenBank/DDBJ databases">
        <title>Draft genome sequence of an obligately methylotrophic methanogen, Methanococcoides methylutens, isolated from marine sediment.</title>
        <authorList>
            <person name="Guan Y."/>
            <person name="Ngugi D.K."/>
            <person name="Blom J."/>
            <person name="Ali S."/>
            <person name="Ferry J.G."/>
            <person name="Stingl U."/>
        </authorList>
    </citation>
    <scope>NUCLEOTIDE SEQUENCE [LARGE SCALE GENOMIC DNA]</scope>
    <source>
        <strain evidence="18 19">DSM 2657</strain>
    </source>
</reference>
<dbReference type="InterPro" id="IPR013767">
    <property type="entry name" value="PAS_fold"/>
</dbReference>
<evidence type="ECO:0000256" key="11">
    <source>
        <dbReference type="ARBA" id="ARBA00022989"/>
    </source>
</evidence>
<keyword evidence="4" id="KW-1003">Cell membrane</keyword>
<dbReference type="PANTHER" id="PTHR43047">
    <property type="entry name" value="TWO-COMPONENT HISTIDINE PROTEIN KINASE"/>
    <property type="match status" value="1"/>
</dbReference>
<keyword evidence="8" id="KW-0547">Nucleotide-binding</keyword>
<dbReference type="GO" id="GO:0005524">
    <property type="term" value="F:ATP binding"/>
    <property type="evidence" value="ECO:0007669"/>
    <property type="project" value="UniProtKB-KW"/>
</dbReference>
<dbReference type="FunFam" id="3.30.565.10:FF:000010">
    <property type="entry name" value="Sensor histidine kinase RcsC"/>
    <property type="match status" value="1"/>
</dbReference>
<dbReference type="InterPro" id="IPR036097">
    <property type="entry name" value="HisK_dim/P_sf"/>
</dbReference>
<dbReference type="CDD" id="cd00082">
    <property type="entry name" value="HisKA"/>
    <property type="match status" value="1"/>
</dbReference>
<keyword evidence="13 15" id="KW-0472">Membrane</keyword>
<dbReference type="Pfam" id="PF02518">
    <property type="entry name" value="HATPase_c"/>
    <property type="match status" value="1"/>
</dbReference>
<dbReference type="CDD" id="cd00130">
    <property type="entry name" value="PAS"/>
    <property type="match status" value="1"/>
</dbReference>
<dbReference type="InterPro" id="IPR033479">
    <property type="entry name" value="dCache_1"/>
</dbReference>
<dbReference type="SUPFAM" id="SSF55785">
    <property type="entry name" value="PYP-like sensor domain (PAS domain)"/>
    <property type="match status" value="1"/>
</dbReference>
<evidence type="ECO:0000256" key="9">
    <source>
        <dbReference type="ARBA" id="ARBA00022777"/>
    </source>
</evidence>
<evidence type="ECO:0000259" key="17">
    <source>
        <dbReference type="PROSITE" id="PS50112"/>
    </source>
</evidence>
<evidence type="ECO:0000256" key="6">
    <source>
        <dbReference type="ARBA" id="ARBA00022679"/>
    </source>
</evidence>
<dbReference type="SUPFAM" id="SSF47384">
    <property type="entry name" value="Homodimeric domain of signal transducing histidine kinase"/>
    <property type="match status" value="1"/>
</dbReference>
<dbReference type="GO" id="GO:0006355">
    <property type="term" value="P:regulation of DNA-templated transcription"/>
    <property type="evidence" value="ECO:0007669"/>
    <property type="project" value="InterPro"/>
</dbReference>
<dbReference type="PROSITE" id="PS50112">
    <property type="entry name" value="PAS"/>
    <property type="match status" value="1"/>
</dbReference>
<dbReference type="SMART" id="SM00388">
    <property type="entry name" value="HisKA"/>
    <property type="match status" value="1"/>
</dbReference>
<keyword evidence="19" id="KW-1185">Reference proteome</keyword>
<dbReference type="CDD" id="cd16922">
    <property type="entry name" value="HATPase_EvgS-ArcB-TorS-like"/>
    <property type="match status" value="1"/>
</dbReference>
<dbReference type="PANTHER" id="PTHR43047:SF72">
    <property type="entry name" value="OSMOSENSING HISTIDINE PROTEIN KINASE SLN1"/>
    <property type="match status" value="1"/>
</dbReference>
<dbReference type="InterPro" id="IPR036890">
    <property type="entry name" value="HATPase_C_sf"/>
</dbReference>
<evidence type="ECO:0000256" key="12">
    <source>
        <dbReference type="ARBA" id="ARBA00023012"/>
    </source>
</evidence>
<evidence type="ECO:0000256" key="4">
    <source>
        <dbReference type="ARBA" id="ARBA00022475"/>
    </source>
</evidence>
<dbReference type="Pfam" id="PF00512">
    <property type="entry name" value="HisKA"/>
    <property type="match status" value="1"/>
</dbReference>
<keyword evidence="14" id="KW-0131">Cell cycle</keyword>
<dbReference type="SMART" id="SM00387">
    <property type="entry name" value="HATPase_c"/>
    <property type="match status" value="1"/>
</dbReference>
<accession>A0A099SYT8</accession>
<dbReference type="SUPFAM" id="SSF55874">
    <property type="entry name" value="ATPase domain of HSP90 chaperone/DNA topoisomerase II/histidine kinase"/>
    <property type="match status" value="1"/>
</dbReference>
<organism evidence="18 19">
    <name type="scientific">Methanococcoides methylutens</name>
    <dbReference type="NCBI Taxonomy" id="2226"/>
    <lineage>
        <taxon>Archaea</taxon>
        <taxon>Methanobacteriati</taxon>
        <taxon>Methanobacteriota</taxon>
        <taxon>Stenosarchaea group</taxon>
        <taxon>Methanomicrobia</taxon>
        <taxon>Methanosarcinales</taxon>
        <taxon>Methanosarcinaceae</taxon>
        <taxon>Methanococcoides</taxon>
    </lineage>
</organism>
<dbReference type="Pfam" id="PF00989">
    <property type="entry name" value="PAS"/>
    <property type="match status" value="1"/>
</dbReference>
<evidence type="ECO:0000256" key="13">
    <source>
        <dbReference type="ARBA" id="ARBA00023136"/>
    </source>
</evidence>
<feature type="domain" description="Histidine kinase" evidence="16">
    <location>
        <begin position="540"/>
        <end position="759"/>
    </location>
</feature>
<dbReference type="CDD" id="cd12913">
    <property type="entry name" value="PDC1_MCP_like"/>
    <property type="match status" value="1"/>
</dbReference>
<dbReference type="InterPro" id="IPR035965">
    <property type="entry name" value="PAS-like_dom_sf"/>
</dbReference>
<dbReference type="Proteomes" id="UP000029859">
    <property type="component" value="Unassembled WGS sequence"/>
</dbReference>
<dbReference type="InterPro" id="IPR003661">
    <property type="entry name" value="HisK_dim/P_dom"/>
</dbReference>
<dbReference type="GO" id="GO:0000155">
    <property type="term" value="F:phosphorelay sensor kinase activity"/>
    <property type="evidence" value="ECO:0007669"/>
    <property type="project" value="InterPro"/>
</dbReference>
<keyword evidence="12" id="KW-0902">Two-component regulatory system</keyword>
<evidence type="ECO:0000256" key="8">
    <source>
        <dbReference type="ARBA" id="ARBA00022741"/>
    </source>
</evidence>
<dbReference type="PRINTS" id="PR00344">
    <property type="entry name" value="BCTRLSENSOR"/>
</dbReference>
<dbReference type="NCBIfam" id="TIGR00229">
    <property type="entry name" value="sensory_box"/>
    <property type="match status" value="1"/>
</dbReference>
<keyword evidence="7 15" id="KW-0812">Transmembrane</keyword>
<sequence>MELSNISLGKKVFLYVTLGAFLVLSVSAIVSISTVTDQQEEMAYQQSIELTKNYANYFDGNARTNQGIVKTISTAMSNYDSADRDEVNDMLKGILLENPQLVGVYVGYEPNAFDGKDAEFIGEEGHDETGRFIPFWNRINGLISVEPLVDYETSEYYQLPKKLKQTVVIEPYFYRGILMVSYDSPIIRNGEFVGISGVDVSLEYFDEVVSNIDAFETGYAFVTSNSGMLLSHPEHKEWIGTKTLNDFGVPEISEMATDIKEGKSGYIETMDPDTGREIVMFYEPINEGTYSFVLCAPKDEMLAGVTILRNRLIFMSLFSIILVGGIAYMISRSTDQTIKKMLNDFKLISDNALTGNFDTRADTNVQVDFKKIPLGLNQMLDNMNKLTKSNEKAIVALQRSESKFKSFFNNSNDPIIIYDSEGTILEVNEVACEFTGYSRDEILSMTLKDLDSSEYASKVSDSIKQLHEDGHAIFESMAIRKDGTPIPIETSNRIIEYAGKPAIISTARDIREHQNAVEAMLKAKLAAEDASRAKSEFISNMSHELRTPLTLIIGFSDILSSENYGSLNEDQKKYISNVLRHGNHLLELINDLLDLSNIESGKMEVQINEFFVSDAIDEVEALMVPIASKKDIDLTSDIDIKVSTIKADMQKFKQILYNLLSNAIKFTDEGGSVTIEGKVSEDFVHISVKDSGIGISPEDQDKLFNHFYQVDSSTTRDYEGTGLGLALVKKFVEMHDGEIWVESEVGNGSTFTFAVPIEGKVQ</sequence>
<feature type="transmembrane region" description="Helical" evidence="15">
    <location>
        <begin position="312"/>
        <end position="331"/>
    </location>
</feature>
<comment type="caution">
    <text evidence="18">The sequence shown here is derived from an EMBL/GenBank/DDBJ whole genome shotgun (WGS) entry which is preliminary data.</text>
</comment>
<keyword evidence="11 15" id="KW-1133">Transmembrane helix</keyword>
<dbReference type="EC" id="2.7.13.3" evidence="3"/>
<protein>
    <recommendedName>
        <fullName evidence="3">histidine kinase</fullName>
        <ecNumber evidence="3">2.7.13.3</ecNumber>
    </recommendedName>
</protein>
<proteinExistence type="predicted"/>
<dbReference type="PROSITE" id="PS50109">
    <property type="entry name" value="HIS_KIN"/>
    <property type="match status" value="1"/>
</dbReference>
<evidence type="ECO:0000256" key="5">
    <source>
        <dbReference type="ARBA" id="ARBA00022553"/>
    </source>
</evidence>
<evidence type="ECO:0000256" key="1">
    <source>
        <dbReference type="ARBA" id="ARBA00000085"/>
    </source>
</evidence>
<feature type="transmembrane region" description="Helical" evidence="15">
    <location>
        <begin position="12"/>
        <end position="32"/>
    </location>
</feature>
<dbReference type="InterPro" id="IPR003594">
    <property type="entry name" value="HATPase_dom"/>
</dbReference>
<evidence type="ECO:0000256" key="14">
    <source>
        <dbReference type="ARBA" id="ARBA00023306"/>
    </source>
</evidence>
<dbReference type="InterPro" id="IPR005467">
    <property type="entry name" value="His_kinase_dom"/>
</dbReference>
<comment type="catalytic activity">
    <reaction evidence="1">
        <text>ATP + protein L-histidine = ADP + protein N-phospho-L-histidine.</text>
        <dbReference type="EC" id="2.7.13.3"/>
    </reaction>
</comment>
<dbReference type="SMART" id="SM00091">
    <property type="entry name" value="PAS"/>
    <property type="match status" value="1"/>
</dbReference>
<feature type="domain" description="PAS" evidence="17">
    <location>
        <begin position="400"/>
        <end position="470"/>
    </location>
</feature>
<dbReference type="GO" id="GO:0009927">
    <property type="term" value="F:histidine phosphotransfer kinase activity"/>
    <property type="evidence" value="ECO:0007669"/>
    <property type="project" value="TreeGrafter"/>
</dbReference>
<dbReference type="Gene3D" id="3.30.450.20">
    <property type="entry name" value="PAS domain"/>
    <property type="match status" value="3"/>
</dbReference>
<keyword evidence="10" id="KW-0067">ATP-binding</keyword>
<dbReference type="Pfam" id="PF02743">
    <property type="entry name" value="dCache_1"/>
    <property type="match status" value="1"/>
</dbReference>
<dbReference type="EMBL" id="JRHO01000014">
    <property type="protein sequence ID" value="KGK97854.1"/>
    <property type="molecule type" value="Genomic_DNA"/>
</dbReference>
<evidence type="ECO:0000256" key="10">
    <source>
        <dbReference type="ARBA" id="ARBA00022840"/>
    </source>
</evidence>
<dbReference type="Gene3D" id="1.20.120.1530">
    <property type="match status" value="1"/>
</dbReference>
<dbReference type="Gene3D" id="1.10.287.130">
    <property type="match status" value="1"/>
</dbReference>
<dbReference type="AlphaFoldDB" id="A0A099SYT8"/>
<evidence type="ECO:0000256" key="15">
    <source>
        <dbReference type="SAM" id="Phobius"/>
    </source>
</evidence>
<dbReference type="Gene3D" id="3.30.565.10">
    <property type="entry name" value="Histidine kinase-like ATPase, C-terminal domain"/>
    <property type="match status" value="1"/>
</dbReference>
<dbReference type="FunFam" id="1.10.287.130:FF:000038">
    <property type="entry name" value="Sensory transduction histidine kinase"/>
    <property type="match status" value="1"/>
</dbReference>
<evidence type="ECO:0000256" key="7">
    <source>
        <dbReference type="ARBA" id="ARBA00022692"/>
    </source>
</evidence>
<name>A0A099SYT8_METMT</name>
<keyword evidence="5" id="KW-0597">Phosphoprotein</keyword>
<evidence type="ECO:0000259" key="16">
    <source>
        <dbReference type="PROSITE" id="PS50109"/>
    </source>
</evidence>
<gene>
    <name evidence="18" type="ORF">LI82_08805</name>
</gene>
<dbReference type="InterPro" id="IPR004358">
    <property type="entry name" value="Sig_transdc_His_kin-like_C"/>
</dbReference>
<evidence type="ECO:0000313" key="18">
    <source>
        <dbReference type="EMBL" id="KGK97854.1"/>
    </source>
</evidence>
<evidence type="ECO:0000256" key="2">
    <source>
        <dbReference type="ARBA" id="ARBA00004651"/>
    </source>
</evidence>
<keyword evidence="9" id="KW-0418">Kinase</keyword>
<dbReference type="GO" id="GO:0005886">
    <property type="term" value="C:plasma membrane"/>
    <property type="evidence" value="ECO:0007669"/>
    <property type="project" value="UniProtKB-SubCell"/>
</dbReference>
<dbReference type="InterPro" id="IPR000014">
    <property type="entry name" value="PAS"/>
</dbReference>